<dbReference type="EMBL" id="JAWHTF010000001">
    <property type="protein sequence ID" value="MDU8885246.1"/>
    <property type="molecule type" value="Genomic_DNA"/>
</dbReference>
<protein>
    <submittedName>
        <fullName evidence="1">NRDE family protein</fullName>
    </submittedName>
</protein>
<reference evidence="1 2" key="1">
    <citation type="submission" date="2023-10" db="EMBL/GenBank/DDBJ databases">
        <title>Marimonas sp. nov. isolated from tidal mud flat.</title>
        <authorList>
            <person name="Jaincy N.J."/>
            <person name="Srinivasan S."/>
            <person name="Lee S.-S."/>
        </authorList>
    </citation>
    <scope>NUCLEOTIDE SEQUENCE [LARGE SCALE GENOMIC DNA]</scope>
    <source>
        <strain evidence="1 2">MJ-SS3</strain>
    </source>
</reference>
<evidence type="ECO:0000313" key="2">
    <source>
        <dbReference type="Proteomes" id="UP001268651"/>
    </source>
</evidence>
<organism evidence="1 2">
    <name type="scientific">Gilvirhabdus luticola</name>
    <dbReference type="NCBI Taxonomy" id="3079858"/>
    <lineage>
        <taxon>Bacteria</taxon>
        <taxon>Pseudomonadati</taxon>
        <taxon>Bacteroidota</taxon>
        <taxon>Flavobacteriia</taxon>
        <taxon>Flavobacteriales</taxon>
        <taxon>Flavobacteriaceae</taxon>
        <taxon>Gilvirhabdus</taxon>
    </lineage>
</organism>
<dbReference type="RefSeq" id="WP_316661106.1">
    <property type="nucleotide sequence ID" value="NZ_JAWHTF010000001.1"/>
</dbReference>
<name>A0ABU3U4G0_9FLAO</name>
<sequence length="241" mass="27686">MCTVTIIPKGDNDFIITSNRDEAPNRASVKPELYLFEDTKMLFPKDELSQGTWIGVSSKNRMLCVLNGGFDFHERKPNYRLSRGIIVKKLLASDDIVEAIDQYDFYDIEPFTLVIADWNNDMIFMELVWDGNDKHLKPLNKEPNIWSSSTLYSVAMKNERHSWFESFKAEHELNAESLLKFHHSAGHGNNDYGVIMDRGFVKTTSITQIEKSGDLVIMCYDDLKQSDVSTAQFRISEVVNE</sequence>
<dbReference type="Proteomes" id="UP001268651">
    <property type="component" value="Unassembled WGS sequence"/>
</dbReference>
<dbReference type="InterPro" id="IPR008551">
    <property type="entry name" value="TANGO2"/>
</dbReference>
<keyword evidence="2" id="KW-1185">Reference proteome</keyword>
<gene>
    <name evidence="1" type="ORF">RXV94_03675</name>
</gene>
<evidence type="ECO:0000313" key="1">
    <source>
        <dbReference type="EMBL" id="MDU8885246.1"/>
    </source>
</evidence>
<comment type="caution">
    <text evidence="1">The sequence shown here is derived from an EMBL/GenBank/DDBJ whole genome shotgun (WGS) entry which is preliminary data.</text>
</comment>
<dbReference type="PANTHER" id="PTHR17985">
    <property type="entry name" value="SER/THR-RICH PROTEIN T10 IN DGCR REGION"/>
    <property type="match status" value="1"/>
</dbReference>
<accession>A0ABU3U4G0</accession>
<proteinExistence type="predicted"/>
<dbReference type="Pfam" id="PF05742">
    <property type="entry name" value="TANGO2"/>
    <property type="match status" value="1"/>
</dbReference>
<dbReference type="PANTHER" id="PTHR17985:SF8">
    <property type="entry name" value="TRANSPORT AND GOLGI ORGANIZATION PROTEIN 2 HOMOLOG"/>
    <property type="match status" value="1"/>
</dbReference>